<dbReference type="Proteomes" id="UP000304382">
    <property type="component" value="Unassembled WGS sequence"/>
</dbReference>
<feature type="transmembrane region" description="Helical" evidence="1">
    <location>
        <begin position="111"/>
        <end position="130"/>
    </location>
</feature>
<dbReference type="EMBL" id="BIXZ01000001">
    <property type="protein sequence ID" value="GCF13244.1"/>
    <property type="molecule type" value="Genomic_DNA"/>
</dbReference>
<reference evidence="2 3" key="1">
    <citation type="submission" date="2019-02" db="EMBL/GenBank/DDBJ databases">
        <title>Haloarcula mannanilyticum sp. nov., a mannan degrading haloarchaeon isolated from commercial salt.</title>
        <authorList>
            <person name="Enomoto S."/>
            <person name="Shimane Y."/>
            <person name="Kamekura M."/>
            <person name="Ito T."/>
            <person name="Moriya O."/>
            <person name="Ihara K."/>
            <person name="Takahashi-Ando N."/>
            <person name="Fukushima Y."/>
            <person name="Yoshida Y."/>
            <person name="Usama R."/>
            <person name="Takai K."/>
            <person name="Minegishi H."/>
        </authorList>
    </citation>
    <scope>NUCLEOTIDE SEQUENCE [LARGE SCALE GENOMIC DNA]</scope>
    <source>
        <strain evidence="2 3">MD130-1</strain>
    </source>
</reference>
<keyword evidence="3" id="KW-1185">Reference proteome</keyword>
<feature type="transmembrane region" description="Helical" evidence="1">
    <location>
        <begin position="51"/>
        <end position="73"/>
    </location>
</feature>
<feature type="transmembrane region" description="Helical" evidence="1">
    <location>
        <begin position="85"/>
        <end position="105"/>
    </location>
</feature>
<protein>
    <submittedName>
        <fullName evidence="2">Uncharacterized protein</fullName>
    </submittedName>
</protein>
<accession>A0A4C2EFS9</accession>
<sequence length="131" mass="13868">MSGSDSDTKLYNLADEKRAEMLRGWLSVTNDDGQTTTIRWGKLALLSLGSWLLTAAVGLAEVLGGAGSALLMLTDGFGSFYGDLYRAYLGIVESIFSFGAAVAWLEPFGIGAGPLGIAIALLALYLWVTIE</sequence>
<keyword evidence="1" id="KW-0812">Transmembrane</keyword>
<keyword evidence="1" id="KW-1133">Transmembrane helix</keyword>
<evidence type="ECO:0000256" key="1">
    <source>
        <dbReference type="SAM" id="Phobius"/>
    </source>
</evidence>
<keyword evidence="1" id="KW-0472">Membrane</keyword>
<name>A0A4C2EFS9_9EURY</name>
<gene>
    <name evidence="2" type="ORF">Harman_11790</name>
</gene>
<evidence type="ECO:0000313" key="2">
    <source>
        <dbReference type="EMBL" id="GCF13244.1"/>
    </source>
</evidence>
<dbReference type="RefSeq" id="WP_137682870.1">
    <property type="nucleotide sequence ID" value="NZ_BIXZ01000001.1"/>
</dbReference>
<organism evidence="2 3">
    <name type="scientific">Haloarcula mannanilytica</name>
    <dbReference type="NCBI Taxonomy" id="2509225"/>
    <lineage>
        <taxon>Archaea</taxon>
        <taxon>Methanobacteriati</taxon>
        <taxon>Methanobacteriota</taxon>
        <taxon>Stenosarchaea group</taxon>
        <taxon>Halobacteria</taxon>
        <taxon>Halobacteriales</taxon>
        <taxon>Haloarculaceae</taxon>
        <taxon>Haloarcula</taxon>
    </lineage>
</organism>
<comment type="caution">
    <text evidence="2">The sequence shown here is derived from an EMBL/GenBank/DDBJ whole genome shotgun (WGS) entry which is preliminary data.</text>
</comment>
<proteinExistence type="predicted"/>
<dbReference type="AlphaFoldDB" id="A0A4C2EFS9"/>
<evidence type="ECO:0000313" key="3">
    <source>
        <dbReference type="Proteomes" id="UP000304382"/>
    </source>
</evidence>